<name>A0A4P1QXN8_LUPAN</name>
<protein>
    <recommendedName>
        <fullName evidence="3">Drought induced 19 protein type zinc-binding domain-containing protein</fullName>
    </recommendedName>
</protein>
<dbReference type="EMBL" id="CM007375">
    <property type="protein sequence ID" value="OIV97155.1"/>
    <property type="molecule type" value="Genomic_DNA"/>
</dbReference>
<accession>A0A4P1QXN8</accession>
<dbReference type="Proteomes" id="UP000188354">
    <property type="component" value="Chromosome LG15"/>
</dbReference>
<dbReference type="AlphaFoldDB" id="A0A4P1QXN8"/>
<reference evidence="1 2" key="1">
    <citation type="journal article" date="2017" name="Plant Biotechnol. J.">
        <title>A comprehensive draft genome sequence for lupin (Lupinus angustifolius), an emerging health food: insights into plant-microbe interactions and legume evolution.</title>
        <authorList>
            <person name="Hane J.K."/>
            <person name="Ming Y."/>
            <person name="Kamphuis L.G."/>
            <person name="Nelson M.N."/>
            <person name="Garg G."/>
            <person name="Atkins C.A."/>
            <person name="Bayer P.E."/>
            <person name="Bravo A."/>
            <person name="Bringans S."/>
            <person name="Cannon S."/>
            <person name="Edwards D."/>
            <person name="Foley R."/>
            <person name="Gao L.L."/>
            <person name="Harrison M.J."/>
            <person name="Huang W."/>
            <person name="Hurgobin B."/>
            <person name="Li S."/>
            <person name="Liu C.W."/>
            <person name="McGrath A."/>
            <person name="Morahan G."/>
            <person name="Murray J."/>
            <person name="Weller J."/>
            <person name="Jian J."/>
            <person name="Singh K.B."/>
        </authorList>
    </citation>
    <scope>NUCLEOTIDE SEQUENCE [LARGE SCALE GENOMIC DNA]</scope>
    <source>
        <strain evidence="2">cv. Tanjil</strain>
        <tissue evidence="1">Whole plant</tissue>
    </source>
</reference>
<dbReference type="Gramene" id="OIV97155">
    <property type="protein sequence ID" value="OIV97155"/>
    <property type="gene ID" value="TanjilG_28906"/>
</dbReference>
<organism evidence="1 2">
    <name type="scientific">Lupinus angustifolius</name>
    <name type="common">Narrow-leaved blue lupine</name>
    <dbReference type="NCBI Taxonomy" id="3871"/>
    <lineage>
        <taxon>Eukaryota</taxon>
        <taxon>Viridiplantae</taxon>
        <taxon>Streptophyta</taxon>
        <taxon>Embryophyta</taxon>
        <taxon>Tracheophyta</taxon>
        <taxon>Spermatophyta</taxon>
        <taxon>Magnoliopsida</taxon>
        <taxon>eudicotyledons</taxon>
        <taxon>Gunneridae</taxon>
        <taxon>Pentapetalae</taxon>
        <taxon>rosids</taxon>
        <taxon>fabids</taxon>
        <taxon>Fabales</taxon>
        <taxon>Fabaceae</taxon>
        <taxon>Papilionoideae</taxon>
        <taxon>50 kb inversion clade</taxon>
        <taxon>genistoids sensu lato</taxon>
        <taxon>core genistoids</taxon>
        <taxon>Genisteae</taxon>
        <taxon>Lupinus</taxon>
    </lineage>
</organism>
<sequence>MPMCPEESDSKYEPMPHPLPKIRISHIQLGGSHGSDLMGDDDNQIPQYASGAGAFDKAEPDSPISEKFSVFNHSDEDDDDQPFIRCFYCDFEIKCSPMEMFHSDLVCPVCEEIIGGDIMSKLLSTTQTWGTDKTRLWVENADKFCQELASREGIYQPASDSFLPPFIRNMSTEVW</sequence>
<evidence type="ECO:0000313" key="1">
    <source>
        <dbReference type="EMBL" id="OIV97155.1"/>
    </source>
</evidence>
<evidence type="ECO:0008006" key="3">
    <source>
        <dbReference type="Google" id="ProtNLM"/>
    </source>
</evidence>
<evidence type="ECO:0000313" key="2">
    <source>
        <dbReference type="Proteomes" id="UP000188354"/>
    </source>
</evidence>
<keyword evidence="2" id="KW-1185">Reference proteome</keyword>
<gene>
    <name evidence="1" type="ORF">TanjilG_28906</name>
</gene>
<proteinExistence type="predicted"/>